<dbReference type="PANTHER" id="PTHR47570:SF1">
    <property type="entry name" value="ZINC ION BINDING PROTEIN"/>
    <property type="match status" value="1"/>
</dbReference>
<reference evidence="1" key="1">
    <citation type="journal article" date="2021" name="bioRxiv">
        <title>Whole Genome Assembly and Annotation of Northern Wild Rice, Zizania palustris L., Supports a Whole Genome Duplication in the Zizania Genus.</title>
        <authorList>
            <person name="Haas M."/>
            <person name="Kono T."/>
            <person name="Macchietto M."/>
            <person name="Millas R."/>
            <person name="McGilp L."/>
            <person name="Shao M."/>
            <person name="Duquette J."/>
            <person name="Hirsch C.N."/>
            <person name="Kimball J."/>
        </authorList>
    </citation>
    <scope>NUCLEOTIDE SEQUENCE</scope>
    <source>
        <tissue evidence="1">Fresh leaf tissue</tissue>
    </source>
</reference>
<name>A0A8J5SUP0_ZIZPA</name>
<accession>A0A8J5SUP0</accession>
<sequence length="185" mass="21185">MSHIDVLNQFPFTFPVQPPAQNDTFLSPRCFFLESVKLHRKGVWKSECICGPEVTSVKDLRMVTEWNMGSFLCPCTEPENPLPIPLTSWEDYYKWRLLPFESPVAVLLHWIARNTDRSSGPYFMRQVLPVFVIKQEERNSGPEKELLQLSVFGELCALFPGVRIYIELVGPAVPKSRLDAVVAFP</sequence>
<dbReference type="Proteomes" id="UP000729402">
    <property type="component" value="Unassembled WGS sequence"/>
</dbReference>
<dbReference type="EMBL" id="JAAALK010000282">
    <property type="protein sequence ID" value="KAG8080563.1"/>
    <property type="molecule type" value="Genomic_DNA"/>
</dbReference>
<dbReference type="AlphaFoldDB" id="A0A8J5SUP0"/>
<dbReference type="PANTHER" id="PTHR47570">
    <property type="entry name" value="ZINC ION BINDING PROTEIN"/>
    <property type="match status" value="1"/>
</dbReference>
<protein>
    <submittedName>
        <fullName evidence="1">Uncharacterized protein</fullName>
    </submittedName>
</protein>
<organism evidence="1 2">
    <name type="scientific">Zizania palustris</name>
    <name type="common">Northern wild rice</name>
    <dbReference type="NCBI Taxonomy" id="103762"/>
    <lineage>
        <taxon>Eukaryota</taxon>
        <taxon>Viridiplantae</taxon>
        <taxon>Streptophyta</taxon>
        <taxon>Embryophyta</taxon>
        <taxon>Tracheophyta</taxon>
        <taxon>Spermatophyta</taxon>
        <taxon>Magnoliopsida</taxon>
        <taxon>Liliopsida</taxon>
        <taxon>Poales</taxon>
        <taxon>Poaceae</taxon>
        <taxon>BOP clade</taxon>
        <taxon>Oryzoideae</taxon>
        <taxon>Oryzeae</taxon>
        <taxon>Zizaniinae</taxon>
        <taxon>Zizania</taxon>
    </lineage>
</organism>
<comment type="caution">
    <text evidence="1">The sequence shown here is derived from an EMBL/GenBank/DDBJ whole genome shotgun (WGS) entry which is preliminary data.</text>
</comment>
<dbReference type="OrthoDB" id="5282002at2759"/>
<evidence type="ECO:0000313" key="2">
    <source>
        <dbReference type="Proteomes" id="UP000729402"/>
    </source>
</evidence>
<reference evidence="1" key="2">
    <citation type="submission" date="2021-02" db="EMBL/GenBank/DDBJ databases">
        <authorList>
            <person name="Kimball J.A."/>
            <person name="Haas M.W."/>
            <person name="Macchietto M."/>
            <person name="Kono T."/>
            <person name="Duquette J."/>
            <person name="Shao M."/>
        </authorList>
    </citation>
    <scope>NUCLEOTIDE SEQUENCE</scope>
    <source>
        <tissue evidence="1">Fresh leaf tissue</tissue>
    </source>
</reference>
<evidence type="ECO:0000313" key="1">
    <source>
        <dbReference type="EMBL" id="KAG8080563.1"/>
    </source>
</evidence>
<keyword evidence="2" id="KW-1185">Reference proteome</keyword>
<gene>
    <name evidence="1" type="ORF">GUJ93_ZPchr0007g6018</name>
</gene>
<proteinExistence type="predicted"/>